<dbReference type="Proteomes" id="UP000887574">
    <property type="component" value="Unplaced"/>
</dbReference>
<proteinExistence type="predicted"/>
<accession>A0A915D3J0</accession>
<evidence type="ECO:0000313" key="1">
    <source>
        <dbReference type="Proteomes" id="UP000887574"/>
    </source>
</evidence>
<protein>
    <submittedName>
        <fullName evidence="2">Uncharacterized protein</fullName>
    </submittedName>
</protein>
<dbReference type="WBParaSite" id="jg15467">
    <property type="protein sequence ID" value="jg15467"/>
    <property type="gene ID" value="jg15467"/>
</dbReference>
<reference evidence="2" key="1">
    <citation type="submission" date="2022-11" db="UniProtKB">
        <authorList>
            <consortium name="WormBaseParasite"/>
        </authorList>
    </citation>
    <scope>IDENTIFICATION</scope>
</reference>
<evidence type="ECO:0000313" key="2">
    <source>
        <dbReference type="WBParaSite" id="jg15467"/>
    </source>
</evidence>
<organism evidence="1 2">
    <name type="scientific">Ditylenchus dipsaci</name>
    <dbReference type="NCBI Taxonomy" id="166011"/>
    <lineage>
        <taxon>Eukaryota</taxon>
        <taxon>Metazoa</taxon>
        <taxon>Ecdysozoa</taxon>
        <taxon>Nematoda</taxon>
        <taxon>Chromadorea</taxon>
        <taxon>Rhabditida</taxon>
        <taxon>Tylenchina</taxon>
        <taxon>Tylenchomorpha</taxon>
        <taxon>Sphaerularioidea</taxon>
        <taxon>Anguinidae</taxon>
        <taxon>Anguininae</taxon>
        <taxon>Ditylenchus</taxon>
    </lineage>
</organism>
<keyword evidence="1" id="KW-1185">Reference proteome</keyword>
<dbReference type="AlphaFoldDB" id="A0A915D3J0"/>
<name>A0A915D3J0_9BILA</name>
<sequence>MFLSNNAFGDRSVSQSIAYIQAHFSILPVKINKLEERTRSLNNELSILNNIVESSEMVPGKIGTTACDKLNNLLDDNQRLAKLMT</sequence>